<evidence type="ECO:0000313" key="2">
    <source>
        <dbReference type="Proteomes" id="UP000295252"/>
    </source>
</evidence>
<organism evidence="1 2">
    <name type="scientific">Coffea canephora</name>
    <name type="common">Robusta coffee</name>
    <dbReference type="NCBI Taxonomy" id="49390"/>
    <lineage>
        <taxon>Eukaryota</taxon>
        <taxon>Viridiplantae</taxon>
        <taxon>Streptophyta</taxon>
        <taxon>Embryophyta</taxon>
        <taxon>Tracheophyta</taxon>
        <taxon>Spermatophyta</taxon>
        <taxon>Magnoliopsida</taxon>
        <taxon>eudicotyledons</taxon>
        <taxon>Gunneridae</taxon>
        <taxon>Pentapetalae</taxon>
        <taxon>asterids</taxon>
        <taxon>lamiids</taxon>
        <taxon>Gentianales</taxon>
        <taxon>Rubiaceae</taxon>
        <taxon>Ixoroideae</taxon>
        <taxon>Gardenieae complex</taxon>
        <taxon>Bertiereae - Coffeeae clade</taxon>
        <taxon>Coffeeae</taxon>
        <taxon>Coffea</taxon>
    </lineage>
</organism>
<dbReference type="OrthoDB" id="533833at2759"/>
<accession>A0A068UGE4</accession>
<dbReference type="Proteomes" id="UP000295252">
    <property type="component" value="Chromosome IV"/>
</dbReference>
<dbReference type="Gramene" id="CDP07635">
    <property type="protein sequence ID" value="CDP07635"/>
    <property type="gene ID" value="GSCOC_T00024952001"/>
</dbReference>
<dbReference type="Pfam" id="PF14299">
    <property type="entry name" value="PP2"/>
    <property type="match status" value="1"/>
</dbReference>
<dbReference type="InterPro" id="IPR052147">
    <property type="entry name" value="PP2-like/Lectin"/>
</dbReference>
<keyword evidence="2" id="KW-1185">Reference proteome</keyword>
<evidence type="ECO:0000313" key="1">
    <source>
        <dbReference type="EMBL" id="CDP07635.1"/>
    </source>
</evidence>
<dbReference type="InterPro" id="IPR025886">
    <property type="entry name" value="PP2-like"/>
</dbReference>
<dbReference type="PANTHER" id="PTHR48478">
    <property type="entry name" value="LECTIN-LIKE"/>
    <property type="match status" value="1"/>
</dbReference>
<name>A0A068UGE4_COFCA</name>
<sequence length="178" mass="20905">MEPFGHSSDVILDPRRKKKWFDKKKRACYMIYPRSMVIFWGENEAYWSWEYFQGTSGDYFEIAKLKQVCWFEIEGRLNTSELSPKVDYEAVFVIKLSHWAHGWDTPLRLKLTLPGGKVQERRVPLLEEPRGEWIEIRIGNFQIEKNESSGDIVGNLQNTSGYWKQGLALKGFIIRPVT</sequence>
<dbReference type="STRING" id="49390.A0A068UGE4"/>
<protein>
    <recommendedName>
        <fullName evidence="3">Phloem protein 2</fullName>
    </recommendedName>
</protein>
<dbReference type="AlphaFoldDB" id="A0A068UGE4"/>
<dbReference type="GO" id="GO:0030246">
    <property type="term" value="F:carbohydrate binding"/>
    <property type="evidence" value="ECO:0007669"/>
    <property type="project" value="InterPro"/>
</dbReference>
<dbReference type="PhylomeDB" id="A0A068UGE4"/>
<dbReference type="EMBL" id="HG739111">
    <property type="protein sequence ID" value="CDP07635.1"/>
    <property type="molecule type" value="Genomic_DNA"/>
</dbReference>
<gene>
    <name evidence="1" type="ORF">GSCOC_T00024952001</name>
</gene>
<reference evidence="2" key="1">
    <citation type="journal article" date="2014" name="Science">
        <title>The coffee genome provides insight into the convergent evolution of caffeine biosynthesis.</title>
        <authorList>
            <person name="Denoeud F."/>
            <person name="Carretero-Paulet L."/>
            <person name="Dereeper A."/>
            <person name="Droc G."/>
            <person name="Guyot R."/>
            <person name="Pietrella M."/>
            <person name="Zheng C."/>
            <person name="Alberti A."/>
            <person name="Anthony F."/>
            <person name="Aprea G."/>
            <person name="Aury J.M."/>
            <person name="Bento P."/>
            <person name="Bernard M."/>
            <person name="Bocs S."/>
            <person name="Campa C."/>
            <person name="Cenci A."/>
            <person name="Combes M.C."/>
            <person name="Crouzillat D."/>
            <person name="Da Silva C."/>
            <person name="Daddiego L."/>
            <person name="De Bellis F."/>
            <person name="Dussert S."/>
            <person name="Garsmeur O."/>
            <person name="Gayraud T."/>
            <person name="Guignon V."/>
            <person name="Jahn K."/>
            <person name="Jamilloux V."/>
            <person name="Joet T."/>
            <person name="Labadie K."/>
            <person name="Lan T."/>
            <person name="Leclercq J."/>
            <person name="Lepelley M."/>
            <person name="Leroy T."/>
            <person name="Li L.T."/>
            <person name="Librado P."/>
            <person name="Lopez L."/>
            <person name="Munoz A."/>
            <person name="Noel B."/>
            <person name="Pallavicini A."/>
            <person name="Perrotta G."/>
            <person name="Poncet V."/>
            <person name="Pot D."/>
            <person name="Priyono X."/>
            <person name="Rigoreau M."/>
            <person name="Rouard M."/>
            <person name="Rozas J."/>
            <person name="Tranchant-Dubreuil C."/>
            <person name="VanBuren R."/>
            <person name="Zhang Q."/>
            <person name="Andrade A.C."/>
            <person name="Argout X."/>
            <person name="Bertrand B."/>
            <person name="de Kochko A."/>
            <person name="Graziosi G."/>
            <person name="Henry R.J."/>
            <person name="Jayarama X."/>
            <person name="Ming R."/>
            <person name="Nagai C."/>
            <person name="Rounsley S."/>
            <person name="Sankoff D."/>
            <person name="Giuliano G."/>
            <person name="Albert V.A."/>
            <person name="Wincker P."/>
            <person name="Lashermes P."/>
        </authorList>
    </citation>
    <scope>NUCLEOTIDE SEQUENCE [LARGE SCALE GENOMIC DNA]</scope>
    <source>
        <strain evidence="2">cv. DH200-94</strain>
    </source>
</reference>
<dbReference type="OMA" id="YWAWLSP"/>
<proteinExistence type="predicted"/>
<evidence type="ECO:0008006" key="3">
    <source>
        <dbReference type="Google" id="ProtNLM"/>
    </source>
</evidence>
<dbReference type="InParanoid" id="A0A068UGE4"/>
<dbReference type="PANTHER" id="PTHR48478:SF1">
    <property type="entry name" value="LECTIN-LIKE"/>
    <property type="match status" value="1"/>
</dbReference>